<protein>
    <recommendedName>
        <fullName evidence="8">TLC domain-containing protein</fullName>
    </recommendedName>
</protein>
<feature type="transmembrane region" description="Helical" evidence="7">
    <location>
        <begin position="16"/>
        <end position="39"/>
    </location>
</feature>
<dbReference type="SMART" id="SM00724">
    <property type="entry name" value="TLC"/>
    <property type="match status" value="1"/>
</dbReference>
<sequence>MGVLQRLDSALDFEGIGIPTSVLASFLGWFSLYCVLCLTNSKRSYEWHCRVVTSVHAIIISTLSYIFGMYYNPWFITNPAGRNNNLEILTLVICMGYFLFDFCWCIWFQEEFFMIIHHFLTLVCITASLIMGISGTEVGAAIFGSEVSNPMLQARYFMRETGRTKTLVYEINDLAFIVTFFICRMGIGSFFLYSYLRHPTPLLIFRIGSVGLYIVSLIFMYSIARFAVRKYRNFFMRLVRAERKEGAKMTNGNAPKEVIGAQVTGVTEGQVTRVTEGRVTGVTEGRVTGVTEGQVKGVTKGQVKGVTEGRGNGHANNHEHTD</sequence>
<keyword evidence="2 5" id="KW-0812">Transmembrane</keyword>
<keyword evidence="10" id="KW-1185">Reference proteome</keyword>
<evidence type="ECO:0000259" key="8">
    <source>
        <dbReference type="PROSITE" id="PS50922"/>
    </source>
</evidence>
<dbReference type="AlphaFoldDB" id="A0A7M7SV63"/>
<proteinExistence type="predicted"/>
<feature type="domain" description="TLC" evidence="8">
    <location>
        <begin position="42"/>
        <end position="232"/>
    </location>
</feature>
<evidence type="ECO:0000256" key="2">
    <source>
        <dbReference type="ARBA" id="ARBA00022692"/>
    </source>
</evidence>
<evidence type="ECO:0000256" key="5">
    <source>
        <dbReference type="PROSITE-ProRule" id="PRU00205"/>
    </source>
</evidence>
<dbReference type="OMA" id="CEMASPK"/>
<feature type="transmembrane region" description="Helical" evidence="7">
    <location>
        <begin position="88"/>
        <end position="107"/>
    </location>
</feature>
<dbReference type="Proteomes" id="UP000007110">
    <property type="component" value="Unassembled WGS sequence"/>
</dbReference>
<dbReference type="PROSITE" id="PS50922">
    <property type="entry name" value="TLC"/>
    <property type="match status" value="1"/>
</dbReference>
<dbReference type="KEGG" id="spu:100888428"/>
<dbReference type="GeneID" id="100888428"/>
<comment type="subcellular location">
    <subcellularLocation>
        <location evidence="1">Membrane</location>
        <topology evidence="1">Multi-pass membrane protein</topology>
    </subcellularLocation>
</comment>
<evidence type="ECO:0000256" key="1">
    <source>
        <dbReference type="ARBA" id="ARBA00004141"/>
    </source>
</evidence>
<dbReference type="PANTHER" id="PTHR31898">
    <property type="entry name" value="TRANSMEMBRANE PROTEIN 136"/>
    <property type="match status" value="1"/>
</dbReference>
<dbReference type="Pfam" id="PF03798">
    <property type="entry name" value="TRAM_LAG1_CLN8"/>
    <property type="match status" value="1"/>
</dbReference>
<dbReference type="FunCoup" id="A0A7M7SV63">
    <property type="interactions" value="116"/>
</dbReference>
<feature type="region of interest" description="Disordered" evidence="6">
    <location>
        <begin position="298"/>
        <end position="322"/>
    </location>
</feature>
<dbReference type="RefSeq" id="XP_030833555.1">
    <property type="nucleotide sequence ID" value="XM_030977695.1"/>
</dbReference>
<reference evidence="9" key="2">
    <citation type="submission" date="2021-01" db="UniProtKB">
        <authorList>
            <consortium name="EnsemblMetazoa"/>
        </authorList>
    </citation>
    <scope>IDENTIFICATION</scope>
</reference>
<evidence type="ECO:0000313" key="10">
    <source>
        <dbReference type="Proteomes" id="UP000007110"/>
    </source>
</evidence>
<feature type="transmembrane region" description="Helical" evidence="7">
    <location>
        <begin position="174"/>
        <end position="196"/>
    </location>
</feature>
<evidence type="ECO:0000256" key="4">
    <source>
        <dbReference type="ARBA" id="ARBA00023136"/>
    </source>
</evidence>
<keyword evidence="4 5" id="KW-0472">Membrane</keyword>
<dbReference type="GO" id="GO:0016020">
    <property type="term" value="C:membrane"/>
    <property type="evidence" value="ECO:0007669"/>
    <property type="project" value="UniProtKB-SubCell"/>
</dbReference>
<organism evidence="9 10">
    <name type="scientific">Strongylocentrotus purpuratus</name>
    <name type="common">Purple sea urchin</name>
    <dbReference type="NCBI Taxonomy" id="7668"/>
    <lineage>
        <taxon>Eukaryota</taxon>
        <taxon>Metazoa</taxon>
        <taxon>Echinodermata</taxon>
        <taxon>Eleutherozoa</taxon>
        <taxon>Echinozoa</taxon>
        <taxon>Echinoidea</taxon>
        <taxon>Euechinoidea</taxon>
        <taxon>Echinacea</taxon>
        <taxon>Camarodonta</taxon>
        <taxon>Echinidea</taxon>
        <taxon>Strongylocentrotidae</taxon>
        <taxon>Strongylocentrotus</taxon>
    </lineage>
</organism>
<reference evidence="10" key="1">
    <citation type="submission" date="2015-02" db="EMBL/GenBank/DDBJ databases">
        <title>Genome sequencing for Strongylocentrotus purpuratus.</title>
        <authorList>
            <person name="Murali S."/>
            <person name="Liu Y."/>
            <person name="Vee V."/>
            <person name="English A."/>
            <person name="Wang M."/>
            <person name="Skinner E."/>
            <person name="Han Y."/>
            <person name="Muzny D.M."/>
            <person name="Worley K.C."/>
            <person name="Gibbs R.A."/>
        </authorList>
    </citation>
    <scope>NUCLEOTIDE SEQUENCE</scope>
</reference>
<feature type="transmembrane region" description="Helical" evidence="7">
    <location>
        <begin position="119"/>
        <end position="143"/>
    </location>
</feature>
<evidence type="ECO:0000256" key="3">
    <source>
        <dbReference type="ARBA" id="ARBA00022989"/>
    </source>
</evidence>
<feature type="transmembrane region" description="Helical" evidence="7">
    <location>
        <begin position="51"/>
        <end position="68"/>
    </location>
</feature>
<evidence type="ECO:0000313" key="9">
    <source>
        <dbReference type="EnsemblMetazoa" id="XP_030833555"/>
    </source>
</evidence>
<evidence type="ECO:0000256" key="6">
    <source>
        <dbReference type="SAM" id="MobiDB-lite"/>
    </source>
</evidence>
<feature type="transmembrane region" description="Helical" evidence="7">
    <location>
        <begin position="203"/>
        <end position="224"/>
    </location>
</feature>
<dbReference type="InterPro" id="IPR006634">
    <property type="entry name" value="TLC-dom"/>
</dbReference>
<dbReference type="EnsemblMetazoa" id="XM_030977695">
    <property type="protein sequence ID" value="XP_030833555"/>
    <property type="gene ID" value="LOC100888428"/>
</dbReference>
<name>A0A7M7SV63_STRPU</name>
<dbReference type="CTD" id="219902"/>
<dbReference type="OrthoDB" id="506011at2759"/>
<keyword evidence="3 7" id="KW-1133">Transmembrane helix</keyword>
<dbReference type="InParanoid" id="A0A7M7SV63"/>
<accession>A0A7M7SV63</accession>
<dbReference type="PANTHER" id="PTHR31898:SF1">
    <property type="entry name" value="TLC DOMAIN-CONTAINING PROTEIN 5"/>
    <property type="match status" value="1"/>
</dbReference>
<evidence type="ECO:0000256" key="7">
    <source>
        <dbReference type="SAM" id="Phobius"/>
    </source>
</evidence>
<dbReference type="InterPro" id="IPR042512">
    <property type="entry name" value="TLCD5"/>
</dbReference>